<keyword evidence="4" id="KW-1185">Reference proteome</keyword>
<evidence type="ECO:0000256" key="1">
    <source>
        <dbReference type="SAM" id="Phobius"/>
    </source>
</evidence>
<evidence type="ECO:0000313" key="3">
    <source>
        <dbReference type="EMBL" id="CAL1280781.1"/>
    </source>
</evidence>
<organism evidence="3 4">
    <name type="scientific">Larinioides sclopetarius</name>
    <dbReference type="NCBI Taxonomy" id="280406"/>
    <lineage>
        <taxon>Eukaryota</taxon>
        <taxon>Metazoa</taxon>
        <taxon>Ecdysozoa</taxon>
        <taxon>Arthropoda</taxon>
        <taxon>Chelicerata</taxon>
        <taxon>Arachnida</taxon>
        <taxon>Araneae</taxon>
        <taxon>Araneomorphae</taxon>
        <taxon>Entelegynae</taxon>
        <taxon>Araneoidea</taxon>
        <taxon>Araneidae</taxon>
        <taxon>Larinioides</taxon>
    </lineage>
</organism>
<keyword evidence="1" id="KW-0812">Transmembrane</keyword>
<dbReference type="EMBL" id="CAXIEN010000136">
    <property type="protein sequence ID" value="CAL1280781.1"/>
    <property type="molecule type" value="Genomic_DNA"/>
</dbReference>
<dbReference type="SUPFAM" id="SSF90112">
    <property type="entry name" value="Neurotransmitter-gated ion-channel transmembrane pore"/>
    <property type="match status" value="1"/>
</dbReference>
<sequence>MPMVRTAVSTHRYRCDGLNPSSNQGCSMPLLPDRSSLLEPKGSGRCQHGVPVKEVRLKMVDPKCYSSKTSTLENPINLSHEYDAAAFYKNTNKLFGVSPSDIDKYSRVVFPVCFVCFNLMYWIIYLHISDVLDEGIVPLGSK</sequence>
<dbReference type="GO" id="GO:0006811">
    <property type="term" value="P:monoatomic ion transport"/>
    <property type="evidence" value="ECO:0007669"/>
    <property type="project" value="InterPro"/>
</dbReference>
<name>A0AAV2A9X6_9ARAC</name>
<dbReference type="Proteomes" id="UP001497382">
    <property type="component" value="Unassembled WGS sequence"/>
</dbReference>
<feature type="domain" description="Neurotransmitter-gated ion-channel transmembrane" evidence="2">
    <location>
        <begin position="77"/>
        <end position="122"/>
    </location>
</feature>
<dbReference type="InterPro" id="IPR006029">
    <property type="entry name" value="Neurotrans-gated_channel_TM"/>
</dbReference>
<proteinExistence type="predicted"/>
<dbReference type="Pfam" id="PF02932">
    <property type="entry name" value="Neur_chan_memb"/>
    <property type="match status" value="1"/>
</dbReference>
<dbReference type="AlphaFoldDB" id="A0AAV2A9X6"/>
<dbReference type="InterPro" id="IPR036719">
    <property type="entry name" value="Neuro-gated_channel_TM_sf"/>
</dbReference>
<feature type="transmembrane region" description="Helical" evidence="1">
    <location>
        <begin position="108"/>
        <end position="128"/>
    </location>
</feature>
<dbReference type="Gene3D" id="1.20.58.390">
    <property type="entry name" value="Neurotransmitter-gated ion-channel transmembrane domain"/>
    <property type="match status" value="1"/>
</dbReference>
<comment type="caution">
    <text evidence="3">The sequence shown here is derived from an EMBL/GenBank/DDBJ whole genome shotgun (WGS) entry which is preliminary data.</text>
</comment>
<evidence type="ECO:0000313" key="4">
    <source>
        <dbReference type="Proteomes" id="UP001497382"/>
    </source>
</evidence>
<evidence type="ECO:0000259" key="2">
    <source>
        <dbReference type="Pfam" id="PF02932"/>
    </source>
</evidence>
<accession>A0AAV2A9X6</accession>
<protein>
    <recommendedName>
        <fullName evidence="2">Neurotransmitter-gated ion-channel transmembrane domain-containing protein</fullName>
    </recommendedName>
</protein>
<keyword evidence="1" id="KW-0472">Membrane</keyword>
<gene>
    <name evidence="3" type="ORF">LARSCL_LOCUS11185</name>
</gene>
<dbReference type="InterPro" id="IPR038050">
    <property type="entry name" value="Neuro_actylchol_rec"/>
</dbReference>
<dbReference type="GO" id="GO:0016020">
    <property type="term" value="C:membrane"/>
    <property type="evidence" value="ECO:0007669"/>
    <property type="project" value="InterPro"/>
</dbReference>
<reference evidence="3 4" key="1">
    <citation type="submission" date="2024-04" db="EMBL/GenBank/DDBJ databases">
        <authorList>
            <person name="Rising A."/>
            <person name="Reimegard J."/>
            <person name="Sonavane S."/>
            <person name="Akerstrom W."/>
            <person name="Nylinder S."/>
            <person name="Hedman E."/>
            <person name="Kallberg Y."/>
        </authorList>
    </citation>
    <scope>NUCLEOTIDE SEQUENCE [LARGE SCALE GENOMIC DNA]</scope>
</reference>
<keyword evidence="1" id="KW-1133">Transmembrane helix</keyword>